<gene>
    <name evidence="1" type="ORF">LEP1GSC188_0888</name>
</gene>
<organism evidence="1 2">
    <name type="scientific">Leptospira weilii serovar Topaz str. LT2116</name>
    <dbReference type="NCBI Taxonomy" id="1088540"/>
    <lineage>
        <taxon>Bacteria</taxon>
        <taxon>Pseudomonadati</taxon>
        <taxon>Spirochaetota</taxon>
        <taxon>Spirochaetia</taxon>
        <taxon>Leptospirales</taxon>
        <taxon>Leptospiraceae</taxon>
        <taxon>Leptospira</taxon>
    </lineage>
</organism>
<dbReference type="EMBL" id="AHOR02000029">
    <property type="protein sequence ID" value="EMF81947.1"/>
    <property type="molecule type" value="Genomic_DNA"/>
</dbReference>
<accession>M3FNK9</accession>
<reference evidence="1 2" key="1">
    <citation type="submission" date="2013-01" db="EMBL/GenBank/DDBJ databases">
        <authorList>
            <person name="Harkins D.M."/>
            <person name="Durkin A.S."/>
            <person name="Brinkac L.M."/>
            <person name="Haft D.H."/>
            <person name="Selengut J.D."/>
            <person name="Sanka R."/>
            <person name="DePew J."/>
            <person name="Purushe J."/>
            <person name="Tulsiani S.M."/>
            <person name="Graham G.C."/>
            <person name="Burns M.-A."/>
            <person name="Dohnt M.F."/>
            <person name="Smythe L.D."/>
            <person name="McKay D.B."/>
            <person name="Craig S.B."/>
            <person name="Vinetz J.M."/>
            <person name="Sutton G.G."/>
            <person name="Nierman W.C."/>
            <person name="Fouts D.E."/>
        </authorList>
    </citation>
    <scope>NUCLEOTIDE SEQUENCE [LARGE SCALE GENOMIC DNA]</scope>
    <source>
        <strain evidence="1 2">LT2116</strain>
    </source>
</reference>
<sequence length="39" mass="4754">MLEYTYKKLGIPDLTYFLRTALLSQNRTFIFKCYFHTSE</sequence>
<evidence type="ECO:0000313" key="1">
    <source>
        <dbReference type="EMBL" id="EMF81947.1"/>
    </source>
</evidence>
<dbReference type="Proteomes" id="UP000011770">
    <property type="component" value="Unassembled WGS sequence"/>
</dbReference>
<proteinExistence type="predicted"/>
<dbReference type="AlphaFoldDB" id="M3FNK9"/>
<name>M3FNK9_9LEPT</name>
<protein>
    <submittedName>
        <fullName evidence="1">Uncharacterized protein</fullName>
    </submittedName>
</protein>
<comment type="caution">
    <text evidence="1">The sequence shown here is derived from an EMBL/GenBank/DDBJ whole genome shotgun (WGS) entry which is preliminary data.</text>
</comment>
<evidence type="ECO:0000313" key="2">
    <source>
        <dbReference type="Proteomes" id="UP000011770"/>
    </source>
</evidence>